<evidence type="ECO:0000256" key="7">
    <source>
        <dbReference type="ARBA" id="ARBA00023239"/>
    </source>
</evidence>
<protein>
    <recommendedName>
        <fullName evidence="9 10">Phosphogluconate dehydratase</fullName>
        <ecNumber evidence="9 10">4.2.1.12</ecNumber>
    </recommendedName>
</protein>
<dbReference type="SUPFAM" id="SSF52016">
    <property type="entry name" value="LeuD/IlvD-like"/>
    <property type="match status" value="1"/>
</dbReference>
<dbReference type="STRING" id="1931275.BV914_00405"/>
<evidence type="ECO:0000256" key="9">
    <source>
        <dbReference type="HAMAP-Rule" id="MF_02094"/>
    </source>
</evidence>
<dbReference type="HAMAP" id="MF_02094">
    <property type="entry name" value="Edd"/>
    <property type="match status" value="1"/>
</dbReference>
<evidence type="ECO:0000256" key="8">
    <source>
        <dbReference type="ARBA" id="ARBA00023277"/>
    </source>
</evidence>
<feature type="binding site" evidence="9">
    <location>
        <position position="228"/>
    </location>
    <ligand>
        <name>[4Fe-4S] cluster</name>
        <dbReference type="ChEBI" id="CHEBI:49883"/>
    </ligand>
</feature>
<dbReference type="RefSeq" id="WP_085358828.1">
    <property type="nucleotide sequence ID" value="NZ_MTAB01000008.1"/>
</dbReference>
<dbReference type="InterPro" id="IPR000581">
    <property type="entry name" value="ILV_EDD_N"/>
</dbReference>
<dbReference type="Pfam" id="PF00920">
    <property type="entry name" value="ILVD_EDD_N"/>
    <property type="match status" value="1"/>
</dbReference>
<dbReference type="FunFam" id="3.50.30.80:FF:000001">
    <property type="entry name" value="Dihydroxy-acid dehydratase"/>
    <property type="match status" value="1"/>
</dbReference>
<dbReference type="InterPro" id="IPR056740">
    <property type="entry name" value="ILV_EDD_C"/>
</dbReference>
<dbReference type="InterPro" id="IPR020558">
    <property type="entry name" value="DiOHA_6PGluconate_deHydtase_CS"/>
</dbReference>
<dbReference type="OrthoDB" id="9807077at2"/>
<keyword evidence="4 9" id="KW-0408">Iron</keyword>
<comment type="function">
    <text evidence="9">Catalyzes the dehydration of 6-phospho-D-gluconate to 2-dehydro-3-deoxy-6-phospho-D-gluconate.</text>
</comment>
<evidence type="ECO:0000256" key="10">
    <source>
        <dbReference type="NCBIfam" id="TIGR01196"/>
    </source>
</evidence>
<comment type="catalytic activity">
    <reaction evidence="9">
        <text>6-phospho-D-gluconate = 2-dehydro-3-deoxy-6-phospho-D-gluconate + H2O</text>
        <dbReference type="Rhea" id="RHEA:17277"/>
        <dbReference type="ChEBI" id="CHEBI:15377"/>
        <dbReference type="ChEBI" id="CHEBI:57569"/>
        <dbReference type="ChEBI" id="CHEBI:58759"/>
        <dbReference type="EC" id="4.2.1.12"/>
    </reaction>
</comment>
<feature type="domain" description="Dihydroxy-acid/6-phosphogluconate dehydratase N-terminal" evidence="11">
    <location>
        <begin position="73"/>
        <end position="385"/>
    </location>
</feature>
<keyword evidence="5 9" id="KW-0411">Iron-sulfur</keyword>
<name>A0A1X3DIU6_9NEIS</name>
<dbReference type="GO" id="GO:0046872">
    <property type="term" value="F:metal ion binding"/>
    <property type="evidence" value="ECO:0007669"/>
    <property type="project" value="UniProtKB-KW"/>
</dbReference>
<evidence type="ECO:0000313" key="13">
    <source>
        <dbReference type="EMBL" id="OSI22777.1"/>
    </source>
</evidence>
<dbReference type="NCBIfam" id="TIGR01196">
    <property type="entry name" value="edd"/>
    <property type="match status" value="1"/>
</dbReference>
<dbReference type="Proteomes" id="UP000193303">
    <property type="component" value="Unassembled WGS sequence"/>
</dbReference>
<keyword evidence="2 9" id="KW-0004">4Fe-4S</keyword>
<dbReference type="InterPro" id="IPR004786">
    <property type="entry name" value="6-phosphgluc_deHydtase"/>
</dbReference>
<dbReference type="GO" id="GO:0019521">
    <property type="term" value="P:D-gluconate metabolic process"/>
    <property type="evidence" value="ECO:0007669"/>
    <property type="project" value="UniProtKB-KW"/>
</dbReference>
<dbReference type="PANTHER" id="PTHR43661">
    <property type="entry name" value="D-XYLONATE DEHYDRATASE"/>
    <property type="match status" value="1"/>
</dbReference>
<keyword evidence="8 9" id="KW-0119">Carbohydrate metabolism</keyword>
<comment type="caution">
    <text evidence="13">The sequence shown here is derived from an EMBL/GenBank/DDBJ whole genome shotgun (WGS) entry which is preliminary data.</text>
</comment>
<dbReference type="PANTHER" id="PTHR43661:SF1">
    <property type="entry name" value="PHOSPHOGLUCONATE DEHYDRATASE"/>
    <property type="match status" value="1"/>
</dbReference>
<evidence type="ECO:0000256" key="1">
    <source>
        <dbReference type="ARBA" id="ARBA00006486"/>
    </source>
</evidence>
<dbReference type="GO" id="GO:0005829">
    <property type="term" value="C:cytosol"/>
    <property type="evidence" value="ECO:0007669"/>
    <property type="project" value="TreeGrafter"/>
</dbReference>
<accession>A0A1X3DIU6</accession>
<dbReference type="PROSITE" id="PS00887">
    <property type="entry name" value="ILVD_EDD_2"/>
    <property type="match status" value="1"/>
</dbReference>
<dbReference type="InterPro" id="IPR037237">
    <property type="entry name" value="IlvD/EDD_N"/>
</dbReference>
<evidence type="ECO:0000256" key="4">
    <source>
        <dbReference type="ARBA" id="ARBA00023004"/>
    </source>
</evidence>
<dbReference type="AlphaFoldDB" id="A0A1X3DIU6"/>
<dbReference type="Gene3D" id="3.50.30.80">
    <property type="entry name" value="IlvD/EDD C-terminal domain-like"/>
    <property type="match status" value="1"/>
</dbReference>
<sequence>MNTPAPLHPKLAAVTERIIERSRPTREAYLARIRALKQQGRVERDQLGCSNLAHGYAAMPNTIKIEMLKHSTPNLGMITAYNDMVSAHQPFFQFPDWIKDEARKHGATAQVAGGTPAMCDGITQGYEGMELSLFSRDVIAMSTAVGLSHQMFDGALYFGVCDKIVPGLMIGALSCGHIPGIFAPAGPMQSGIGNKEKARTRQLFAEGKVGRDALLESEMGSYHSPGTCTFYGTANSNQMMMEMMGVHLPAAAFFHPYTPMREALTRYAAAHLVESIKNGTAKPMGEMLSEKSFVNALIGLMATGGSTNHTMHLVAMARAAGIILTWDDFDEISSIVPLLIRVYPNGQADVNHFAAVGGLPFVIRELRNNGLLHDDVDTVMGHGMEAYTKEPFLIDGKLEWQDAVAESRDEDILRPFSRPFSPDGGLRLMKGNIGRGVIKVSAVREHCRIIEAPAIVFDDQREVLAAFERGELERDFVCVVRFQGPRANGMPELHKLTPPLGILQDRGFKVALVTDGRMSGASGKVPASIHMSPEALLGGGIGKIRTGDLIRFDSVTGELTALVNEAEWNARETPVPDLSKNTHGIGRELFAGFRSITSSAETGAMSFGGDFA</sequence>
<dbReference type="EC" id="4.2.1.12" evidence="9 10"/>
<dbReference type="PROSITE" id="PS00886">
    <property type="entry name" value="ILVD_EDD_1"/>
    <property type="match status" value="1"/>
</dbReference>
<keyword evidence="6 9" id="KW-0311">Gluconate utilization</keyword>
<evidence type="ECO:0000313" key="14">
    <source>
        <dbReference type="Proteomes" id="UP000193303"/>
    </source>
</evidence>
<feature type="binding site" evidence="9">
    <location>
        <position position="161"/>
    </location>
    <ligand>
        <name>[4Fe-4S] cluster</name>
        <dbReference type="ChEBI" id="CHEBI:49883"/>
    </ligand>
</feature>
<comment type="similarity">
    <text evidence="1 9">Belongs to the IlvD/Edd family.</text>
</comment>
<evidence type="ECO:0000259" key="11">
    <source>
        <dbReference type="Pfam" id="PF00920"/>
    </source>
</evidence>
<proteinExistence type="inferred from homology"/>
<keyword evidence="3 9" id="KW-0479">Metal-binding</keyword>
<dbReference type="Pfam" id="PF24877">
    <property type="entry name" value="ILV_EDD_C"/>
    <property type="match status" value="1"/>
</dbReference>
<comment type="pathway">
    <text evidence="9">Carbohydrate metabolism; Entner-Doudoroff pathway.</text>
</comment>
<gene>
    <name evidence="9" type="primary">edd</name>
    <name evidence="13" type="ORF">BV912_04920</name>
</gene>
<evidence type="ECO:0000256" key="5">
    <source>
        <dbReference type="ARBA" id="ARBA00023014"/>
    </source>
</evidence>
<keyword evidence="7 9" id="KW-0456">Lyase</keyword>
<feature type="domain" description="Dihydroxy-acid/6-phosphogluconate dehydratase C-terminal" evidence="12">
    <location>
        <begin position="411"/>
        <end position="604"/>
    </location>
</feature>
<reference evidence="14" key="1">
    <citation type="submission" date="2017-01" db="EMBL/GenBank/DDBJ databases">
        <authorList>
            <person name="Mah S.A."/>
            <person name="Swanson W.J."/>
            <person name="Moy G.W."/>
            <person name="Vacquier V.D."/>
        </authorList>
    </citation>
    <scope>NUCLEOTIDE SEQUENCE [LARGE SCALE GENOMIC DNA]</scope>
    <source>
        <strain evidence="14">124861</strain>
    </source>
</reference>
<evidence type="ECO:0000256" key="2">
    <source>
        <dbReference type="ARBA" id="ARBA00022485"/>
    </source>
</evidence>
<comment type="cofactor">
    <cofactor evidence="9">
        <name>[4Fe-4S] cluster</name>
        <dbReference type="ChEBI" id="CHEBI:49883"/>
    </cofactor>
    <text evidence="9">Binds 1 [4Fe-4S] cluster.</text>
</comment>
<dbReference type="SUPFAM" id="SSF143975">
    <property type="entry name" value="IlvD/EDD N-terminal domain-like"/>
    <property type="match status" value="1"/>
</dbReference>
<dbReference type="EMBL" id="MTAB01000008">
    <property type="protein sequence ID" value="OSI22777.1"/>
    <property type="molecule type" value="Genomic_DNA"/>
</dbReference>
<dbReference type="GO" id="GO:0004456">
    <property type="term" value="F:phosphogluconate dehydratase activity"/>
    <property type="evidence" value="ECO:0007669"/>
    <property type="project" value="UniProtKB-UniRule"/>
</dbReference>
<dbReference type="GO" id="GO:0009255">
    <property type="term" value="P:Entner-Doudoroff pathway through 6-phosphogluconate"/>
    <property type="evidence" value="ECO:0007669"/>
    <property type="project" value="UniProtKB-UniRule"/>
</dbReference>
<evidence type="ECO:0000256" key="6">
    <source>
        <dbReference type="ARBA" id="ARBA00023064"/>
    </source>
</evidence>
<dbReference type="GO" id="GO:0051539">
    <property type="term" value="F:4 iron, 4 sulfur cluster binding"/>
    <property type="evidence" value="ECO:0007669"/>
    <property type="project" value="UniProtKB-UniRule"/>
</dbReference>
<organism evidence="13 14">
    <name type="scientific">Neisseria dumasiana</name>
    <dbReference type="NCBI Taxonomy" id="1931275"/>
    <lineage>
        <taxon>Bacteria</taxon>
        <taxon>Pseudomonadati</taxon>
        <taxon>Pseudomonadota</taxon>
        <taxon>Betaproteobacteria</taxon>
        <taxon>Neisseriales</taxon>
        <taxon>Neisseriaceae</taxon>
        <taxon>Neisseria</taxon>
    </lineage>
</organism>
<evidence type="ECO:0000259" key="12">
    <source>
        <dbReference type="Pfam" id="PF24877"/>
    </source>
</evidence>
<dbReference type="InterPro" id="IPR042096">
    <property type="entry name" value="Dihydro-acid_dehy_C"/>
</dbReference>
<dbReference type="UniPathway" id="UPA00226"/>
<evidence type="ECO:0000256" key="3">
    <source>
        <dbReference type="ARBA" id="ARBA00022723"/>
    </source>
</evidence>